<reference evidence="1 2" key="1">
    <citation type="journal article" date="2017" name="Environ. Microbiol.">
        <title>Decay of the glycolytic pathway and adaptation to intranuclear parasitism within Enterocytozoonidae microsporidia.</title>
        <authorList>
            <person name="Wiredu Boakye D."/>
            <person name="Jaroenlak P."/>
            <person name="Prachumwat A."/>
            <person name="Williams T.A."/>
            <person name="Bateman K.S."/>
            <person name="Itsathitphaisarn O."/>
            <person name="Sritunyalucksana K."/>
            <person name="Paszkiewicz K.H."/>
            <person name="Moore K.A."/>
            <person name="Stentiford G.D."/>
            <person name="Williams B.A."/>
        </authorList>
    </citation>
    <scope>NUCLEOTIDE SEQUENCE [LARGE SCALE GENOMIC DNA]</scope>
    <source>
        <strain evidence="2">canceri</strain>
    </source>
</reference>
<dbReference type="VEuPathDB" id="MicrosporidiaDB:A0H76_1057"/>
<name>A0A1X0QHT6_9MICR</name>
<dbReference type="Proteomes" id="UP000192501">
    <property type="component" value="Unassembled WGS sequence"/>
</dbReference>
<comment type="caution">
    <text evidence="1">The sequence shown here is derived from an EMBL/GenBank/DDBJ whole genome shotgun (WGS) entry which is preliminary data.</text>
</comment>
<dbReference type="EMBL" id="LTAI01000233">
    <property type="protein sequence ID" value="ORD99313.1"/>
    <property type="molecule type" value="Genomic_DNA"/>
</dbReference>
<accession>A0A1X0QHT6</accession>
<dbReference type="AlphaFoldDB" id="A0A1X0QHT6"/>
<evidence type="ECO:0000313" key="2">
    <source>
        <dbReference type="Proteomes" id="UP000192501"/>
    </source>
</evidence>
<organism evidence="1 2">
    <name type="scientific">Hepatospora eriocheir</name>
    <dbReference type="NCBI Taxonomy" id="1081669"/>
    <lineage>
        <taxon>Eukaryota</taxon>
        <taxon>Fungi</taxon>
        <taxon>Fungi incertae sedis</taxon>
        <taxon>Microsporidia</taxon>
        <taxon>Hepatosporidae</taxon>
        <taxon>Hepatospora</taxon>
    </lineage>
</organism>
<evidence type="ECO:0000313" key="1">
    <source>
        <dbReference type="EMBL" id="ORD99313.1"/>
    </source>
</evidence>
<proteinExistence type="predicted"/>
<gene>
    <name evidence="1" type="ORF">A0H76_1057</name>
</gene>
<protein>
    <submittedName>
        <fullName evidence="1">Uncharacterized protein</fullName>
    </submittedName>
</protein>
<sequence length="182" mass="21622">MNGNNYKGITIRYLIENYLKRRAVEFGDLKKPFDVNSVKMEEILESVKEYLIRLRLELVKVAIDKSVGKNKTITTYKYFLKKMISADDKHKEVTLDDKRLYTLFALIQINNNKIKEEYLEGCSLFKSVSINEWLKKIKGDGYIKTEVIETEVWWTTNWRYEIEYGDFFNVIDFFKGVVNNKV</sequence>